<reference evidence="1" key="1">
    <citation type="submission" date="2022-11" db="EMBL/GenBank/DDBJ databases">
        <title>Genome Sequence of Nemania bipapillata.</title>
        <authorList>
            <person name="Buettner E."/>
        </authorList>
    </citation>
    <scope>NUCLEOTIDE SEQUENCE</scope>
    <source>
        <strain evidence="1">CP14</strain>
    </source>
</reference>
<organism evidence="1 2">
    <name type="scientific">Nemania bipapillata</name>
    <dbReference type="NCBI Taxonomy" id="110536"/>
    <lineage>
        <taxon>Eukaryota</taxon>
        <taxon>Fungi</taxon>
        <taxon>Dikarya</taxon>
        <taxon>Ascomycota</taxon>
        <taxon>Pezizomycotina</taxon>
        <taxon>Sordariomycetes</taxon>
        <taxon>Xylariomycetidae</taxon>
        <taxon>Xylariales</taxon>
        <taxon>Xylariaceae</taxon>
        <taxon>Nemania</taxon>
    </lineage>
</organism>
<keyword evidence="2" id="KW-1185">Reference proteome</keyword>
<protein>
    <submittedName>
        <fullName evidence="1">Uncharacterized protein</fullName>
    </submittedName>
</protein>
<name>A0ACC2I3V2_9PEZI</name>
<accession>A0ACC2I3V2</accession>
<gene>
    <name evidence="1" type="ORF">ONZ43_g6067</name>
</gene>
<dbReference type="EMBL" id="JAPESX010002046">
    <property type="protein sequence ID" value="KAJ8109688.1"/>
    <property type="molecule type" value="Genomic_DNA"/>
</dbReference>
<evidence type="ECO:0000313" key="1">
    <source>
        <dbReference type="EMBL" id="KAJ8109688.1"/>
    </source>
</evidence>
<dbReference type="Proteomes" id="UP001153334">
    <property type="component" value="Unassembled WGS sequence"/>
</dbReference>
<comment type="caution">
    <text evidence="1">The sequence shown here is derived from an EMBL/GenBank/DDBJ whole genome shotgun (WGS) entry which is preliminary data.</text>
</comment>
<sequence length="145" mass="16735">MDGSGGKPVRRLHPNGIPAERPSSWSAIPADDPAAHEQMIKFISESIVCDLQGNISSGFMRQIHASKKSAMSPHDKAERMRIVRDMRTTLERLTEELGQKFFEEFRERPGVGRWYDSWLFNETPQFLRWEQEWAFAPEESVVTVE</sequence>
<proteinExistence type="predicted"/>
<evidence type="ECO:0000313" key="2">
    <source>
        <dbReference type="Proteomes" id="UP001153334"/>
    </source>
</evidence>